<protein>
    <submittedName>
        <fullName evidence="1">Uncharacterized protein</fullName>
    </submittedName>
</protein>
<dbReference type="Proteomes" id="UP001600424">
    <property type="component" value="Unassembled WGS sequence"/>
</dbReference>
<dbReference type="EMBL" id="JBHTRV010000024">
    <property type="protein sequence ID" value="MFE5983450.1"/>
    <property type="molecule type" value="Genomic_DNA"/>
</dbReference>
<accession>A0ABW6J0J9</accession>
<name>A0ABW6J0J9_STRWE</name>
<reference evidence="1 2" key="1">
    <citation type="submission" date="2024-09" db="EMBL/GenBank/DDBJ databases">
        <title>The Natural Products Discovery Center: Release of the First 8490 Sequenced Strains for Exploring Actinobacteria Biosynthetic Diversity.</title>
        <authorList>
            <person name="Kalkreuter E."/>
            <person name="Kautsar S.A."/>
            <person name="Yang D."/>
            <person name="Bader C.D."/>
            <person name="Teijaro C.N."/>
            <person name="Fluegel L."/>
            <person name="Davis C.M."/>
            <person name="Simpson J.R."/>
            <person name="Lauterbach L."/>
            <person name="Steele A.D."/>
            <person name="Gui C."/>
            <person name="Meng S."/>
            <person name="Li G."/>
            <person name="Viehrig K."/>
            <person name="Ye F."/>
            <person name="Su P."/>
            <person name="Kiefer A.F."/>
            <person name="Nichols A."/>
            <person name="Cepeda A.J."/>
            <person name="Yan W."/>
            <person name="Fan B."/>
            <person name="Jiang Y."/>
            <person name="Adhikari A."/>
            <person name="Zheng C.-J."/>
            <person name="Schuster L."/>
            <person name="Cowan T.M."/>
            <person name="Smanski M.J."/>
            <person name="Chevrette M.G."/>
            <person name="De Carvalho L.P.S."/>
            <person name="Shen B."/>
        </authorList>
    </citation>
    <scope>NUCLEOTIDE SEQUENCE [LARGE SCALE GENOMIC DNA]</scope>
    <source>
        <strain evidence="1 2">NPDC056472</strain>
    </source>
</reference>
<comment type="caution">
    <text evidence="1">The sequence shown here is derived from an EMBL/GenBank/DDBJ whole genome shotgun (WGS) entry which is preliminary data.</text>
</comment>
<proteinExistence type="predicted"/>
<organism evidence="1 2">
    <name type="scientific">Streptomyces wedmorensis</name>
    <dbReference type="NCBI Taxonomy" id="43759"/>
    <lineage>
        <taxon>Bacteria</taxon>
        <taxon>Bacillati</taxon>
        <taxon>Actinomycetota</taxon>
        <taxon>Actinomycetes</taxon>
        <taxon>Kitasatosporales</taxon>
        <taxon>Streptomycetaceae</taxon>
        <taxon>Streptomyces</taxon>
    </lineage>
</organism>
<dbReference type="RefSeq" id="WP_386249319.1">
    <property type="nucleotide sequence ID" value="NZ_JBHTRV010000024.1"/>
</dbReference>
<evidence type="ECO:0000313" key="2">
    <source>
        <dbReference type="Proteomes" id="UP001600424"/>
    </source>
</evidence>
<gene>
    <name evidence="1" type="ORF">ACFQ63_27550</name>
</gene>
<sequence>MGDEALSFHLTMPLPDGDGLRDEHHVFVRTGNVTASFQELNVGRKTEFPLDLVKKQVDRLTSTQSG</sequence>
<keyword evidence="2" id="KW-1185">Reference proteome</keyword>
<evidence type="ECO:0000313" key="1">
    <source>
        <dbReference type="EMBL" id="MFE5983450.1"/>
    </source>
</evidence>